<comment type="caution">
    <text evidence="2">The sequence shown here is derived from an EMBL/GenBank/DDBJ whole genome shotgun (WGS) entry which is preliminary data.</text>
</comment>
<name>A0A4V2WN78_9BACL</name>
<evidence type="ECO:0000256" key="1">
    <source>
        <dbReference type="SAM" id="MobiDB-lite"/>
    </source>
</evidence>
<dbReference type="RefSeq" id="WP_132419873.1">
    <property type="nucleotide sequence ID" value="NZ_SKFG01000027.1"/>
</dbReference>
<dbReference type="AlphaFoldDB" id="A0A4V2WN78"/>
<evidence type="ECO:0000313" key="3">
    <source>
        <dbReference type="Proteomes" id="UP000295418"/>
    </source>
</evidence>
<dbReference type="OrthoDB" id="2942742at2"/>
<keyword evidence="3" id="KW-1185">Reference proteome</keyword>
<gene>
    <name evidence="2" type="ORF">E0485_20195</name>
</gene>
<sequence>MAGANNNNGNGKNGKNNKKSKASSTTISPQSLAVIAALITKALTVDSVLIARDQHIEVLLVGSFKKGAPGAVNNDITVGELIELLQSAKGTNV</sequence>
<dbReference type="EMBL" id="SKFG01000027">
    <property type="protein sequence ID" value="TCZ74302.1"/>
    <property type="molecule type" value="Genomic_DNA"/>
</dbReference>
<organism evidence="2 3">
    <name type="scientific">Paenibacillus albiflavus</name>
    <dbReference type="NCBI Taxonomy" id="2545760"/>
    <lineage>
        <taxon>Bacteria</taxon>
        <taxon>Bacillati</taxon>
        <taxon>Bacillota</taxon>
        <taxon>Bacilli</taxon>
        <taxon>Bacillales</taxon>
        <taxon>Paenibacillaceae</taxon>
        <taxon>Paenibacillus</taxon>
    </lineage>
</organism>
<proteinExistence type="predicted"/>
<feature type="compositionally biased region" description="Low complexity" evidence="1">
    <location>
        <begin position="1"/>
        <end position="14"/>
    </location>
</feature>
<reference evidence="2 3" key="1">
    <citation type="submission" date="2019-03" db="EMBL/GenBank/DDBJ databases">
        <authorList>
            <person name="Kim M.K.M."/>
        </authorList>
    </citation>
    <scope>NUCLEOTIDE SEQUENCE [LARGE SCALE GENOMIC DNA]</scope>
    <source>
        <strain evidence="2 3">18JY21-1</strain>
    </source>
</reference>
<evidence type="ECO:0000313" key="2">
    <source>
        <dbReference type="EMBL" id="TCZ74302.1"/>
    </source>
</evidence>
<accession>A0A4V2WN78</accession>
<protein>
    <submittedName>
        <fullName evidence="2">Uncharacterized protein</fullName>
    </submittedName>
</protein>
<dbReference type="Proteomes" id="UP000295418">
    <property type="component" value="Unassembled WGS sequence"/>
</dbReference>
<feature type="region of interest" description="Disordered" evidence="1">
    <location>
        <begin position="1"/>
        <end position="27"/>
    </location>
</feature>